<evidence type="ECO:0000313" key="10">
    <source>
        <dbReference type="EMBL" id="SDM62673.1"/>
    </source>
</evidence>
<feature type="transmembrane region" description="Helical" evidence="8">
    <location>
        <begin position="116"/>
        <end position="134"/>
    </location>
</feature>
<dbReference type="GO" id="GO:0009103">
    <property type="term" value="P:lipopolysaccharide biosynthetic process"/>
    <property type="evidence" value="ECO:0007669"/>
    <property type="project" value="TreeGrafter"/>
</dbReference>
<feature type="transmembrane region" description="Helical" evidence="8">
    <location>
        <begin position="327"/>
        <end position="346"/>
    </location>
</feature>
<reference evidence="10 11" key="1">
    <citation type="submission" date="2016-10" db="EMBL/GenBank/DDBJ databases">
        <authorList>
            <person name="de Groot N.N."/>
        </authorList>
    </citation>
    <scope>NUCLEOTIDE SEQUENCE [LARGE SCALE GENOMIC DNA]</scope>
    <source>
        <strain evidence="10 11">DSM 16077</strain>
    </source>
</reference>
<dbReference type="STRING" id="144026.SAMN04488568_11636"/>
<dbReference type="Pfam" id="PF13231">
    <property type="entry name" value="PMT_2"/>
    <property type="match status" value="1"/>
</dbReference>
<evidence type="ECO:0000256" key="4">
    <source>
        <dbReference type="ARBA" id="ARBA00022679"/>
    </source>
</evidence>
<dbReference type="InterPro" id="IPR050297">
    <property type="entry name" value="LipidA_mod_glycosyltrf_83"/>
</dbReference>
<comment type="subcellular location">
    <subcellularLocation>
        <location evidence="1">Cell membrane</location>
        <topology evidence="1">Multi-pass membrane protein</topology>
    </subcellularLocation>
</comment>
<organism evidence="10 11">
    <name type="scientific">Maricaulis salignorans</name>
    <dbReference type="NCBI Taxonomy" id="144026"/>
    <lineage>
        <taxon>Bacteria</taxon>
        <taxon>Pseudomonadati</taxon>
        <taxon>Pseudomonadota</taxon>
        <taxon>Alphaproteobacteria</taxon>
        <taxon>Maricaulales</taxon>
        <taxon>Maricaulaceae</taxon>
        <taxon>Maricaulis</taxon>
    </lineage>
</organism>
<evidence type="ECO:0000256" key="7">
    <source>
        <dbReference type="ARBA" id="ARBA00023136"/>
    </source>
</evidence>
<keyword evidence="3" id="KW-0328">Glycosyltransferase</keyword>
<dbReference type="InterPro" id="IPR038731">
    <property type="entry name" value="RgtA/B/C-like"/>
</dbReference>
<proteinExistence type="predicted"/>
<feature type="transmembrane region" description="Helical" evidence="8">
    <location>
        <begin position="406"/>
        <end position="427"/>
    </location>
</feature>
<accession>A0A1G9US35</accession>
<keyword evidence="6 8" id="KW-1133">Transmembrane helix</keyword>
<feature type="transmembrane region" description="Helical" evidence="8">
    <location>
        <begin position="358"/>
        <end position="379"/>
    </location>
</feature>
<evidence type="ECO:0000256" key="6">
    <source>
        <dbReference type="ARBA" id="ARBA00022989"/>
    </source>
</evidence>
<dbReference type="GO" id="GO:0010041">
    <property type="term" value="P:response to iron(III) ion"/>
    <property type="evidence" value="ECO:0007669"/>
    <property type="project" value="TreeGrafter"/>
</dbReference>
<evidence type="ECO:0000313" key="11">
    <source>
        <dbReference type="Proteomes" id="UP000199759"/>
    </source>
</evidence>
<evidence type="ECO:0000256" key="1">
    <source>
        <dbReference type="ARBA" id="ARBA00004651"/>
    </source>
</evidence>
<evidence type="ECO:0000256" key="2">
    <source>
        <dbReference type="ARBA" id="ARBA00022475"/>
    </source>
</evidence>
<feature type="transmembrane region" description="Helical" evidence="8">
    <location>
        <begin position="267"/>
        <end position="291"/>
    </location>
</feature>
<feature type="transmembrane region" description="Helical" evidence="8">
    <location>
        <begin position="171"/>
        <end position="200"/>
    </location>
</feature>
<feature type="transmembrane region" description="Helical" evidence="8">
    <location>
        <begin position="212"/>
        <end position="233"/>
    </location>
</feature>
<evidence type="ECO:0000256" key="8">
    <source>
        <dbReference type="SAM" id="Phobius"/>
    </source>
</evidence>
<keyword evidence="5 8" id="KW-0812">Transmembrane</keyword>
<feature type="transmembrane region" description="Helical" evidence="8">
    <location>
        <begin position="89"/>
        <end position="110"/>
    </location>
</feature>
<name>A0A1G9US35_9PROT</name>
<dbReference type="AlphaFoldDB" id="A0A1G9US35"/>
<evidence type="ECO:0000256" key="5">
    <source>
        <dbReference type="ARBA" id="ARBA00022692"/>
    </source>
</evidence>
<feature type="domain" description="Glycosyltransferase RgtA/B/C/D-like" evidence="9">
    <location>
        <begin position="64"/>
        <end position="228"/>
    </location>
</feature>
<sequence length="603" mass="64100">MAELAKGIRAYIIIGLLAGLAALAGIFTLPPLDRDESRFAQATAQMLESGDYVSINFLDEARNKKPVGIHWLQAVSVAAFSSAEAREIWAYRLPSMFGAILAALACFWAGQRLVGRKAAFAGAALFAVTVLLGIEGGIAKTDAMLVGCTTLAMAALAQLRAGKGKKTALLFWFAIGLGALIKGPVTPMVAGLAILVLVIWERKANWLKPLGFWPGPLLAIAMILPWLISIQIATDGGFLRQAIGDDLAPKLAGAAERHGGLFGYHLLLAPLLLFPATLTVIPGLACLTSALRGRSDEKTAGAARFLLAWAIPVWLVFELLPTKLPHYVLPAYPALALIAGWGLMQMNKVAAWQKWTSWALFAFAGLVFAILMPVLFVVYGNNASWDAVRLSLAGFEGGFELGLDPAIAAIVFLTAALFAILTGAALMAARGRSAVMVLCLAVAAGLGWQVMGRAAAAPNAYAVRLADQVRAARSYSQTIAGIAPEDIATASSYTEPSLVFSLGTDTMLGTAEEVLAFAESRSDPILIVLDLSRDADLRALWFGDTIAADSAWREYEFFERLHALGECHRGLASGTNYSRGDETTLVLMFTRCGTGAAREGMDQ</sequence>
<evidence type="ECO:0000256" key="3">
    <source>
        <dbReference type="ARBA" id="ARBA00022676"/>
    </source>
</evidence>
<keyword evidence="7 8" id="KW-0472">Membrane</keyword>
<feature type="transmembrane region" description="Helical" evidence="8">
    <location>
        <begin position="303"/>
        <end position="321"/>
    </location>
</feature>
<dbReference type="RefSeq" id="WP_091771026.1">
    <property type="nucleotide sequence ID" value="NZ_FNHG01000016.1"/>
</dbReference>
<keyword evidence="4 10" id="KW-0808">Transferase</keyword>
<feature type="transmembrane region" description="Helical" evidence="8">
    <location>
        <begin position="12"/>
        <end position="32"/>
    </location>
</feature>
<dbReference type="EMBL" id="FNHG01000016">
    <property type="protein sequence ID" value="SDM62673.1"/>
    <property type="molecule type" value="Genomic_DNA"/>
</dbReference>
<dbReference type="GO" id="GO:0005886">
    <property type="term" value="C:plasma membrane"/>
    <property type="evidence" value="ECO:0007669"/>
    <property type="project" value="UniProtKB-SubCell"/>
</dbReference>
<dbReference type="GO" id="GO:0016763">
    <property type="term" value="F:pentosyltransferase activity"/>
    <property type="evidence" value="ECO:0007669"/>
    <property type="project" value="TreeGrafter"/>
</dbReference>
<keyword evidence="2" id="KW-1003">Cell membrane</keyword>
<dbReference type="PANTHER" id="PTHR33908:SF3">
    <property type="entry name" value="UNDECAPRENYL PHOSPHATE-ALPHA-4-AMINO-4-DEOXY-L-ARABINOSE ARABINOSYL TRANSFERASE"/>
    <property type="match status" value="1"/>
</dbReference>
<evidence type="ECO:0000259" key="9">
    <source>
        <dbReference type="Pfam" id="PF13231"/>
    </source>
</evidence>
<dbReference type="Proteomes" id="UP000199759">
    <property type="component" value="Unassembled WGS sequence"/>
</dbReference>
<dbReference type="OrthoDB" id="9810951at2"/>
<gene>
    <name evidence="10" type="ORF">SAMN04488568_11636</name>
</gene>
<keyword evidence="11" id="KW-1185">Reference proteome</keyword>
<dbReference type="PANTHER" id="PTHR33908">
    <property type="entry name" value="MANNOSYLTRANSFERASE YKCB-RELATED"/>
    <property type="match status" value="1"/>
</dbReference>
<feature type="transmembrane region" description="Helical" evidence="8">
    <location>
        <begin position="434"/>
        <end position="451"/>
    </location>
</feature>
<protein>
    <submittedName>
        <fullName evidence="10">4-amino-4-deoxy-L-arabinose transferase</fullName>
    </submittedName>
</protein>